<dbReference type="CDD" id="cd06093">
    <property type="entry name" value="PX_domain"/>
    <property type="match status" value="1"/>
</dbReference>
<feature type="compositionally biased region" description="Acidic residues" evidence="1">
    <location>
        <begin position="472"/>
        <end position="481"/>
    </location>
</feature>
<dbReference type="GO" id="GO:0035091">
    <property type="term" value="F:phosphatidylinositol binding"/>
    <property type="evidence" value="ECO:0007669"/>
    <property type="project" value="InterPro"/>
</dbReference>
<feature type="region of interest" description="Disordered" evidence="1">
    <location>
        <begin position="443"/>
        <end position="482"/>
    </location>
</feature>
<dbReference type="AlphaFoldDB" id="A0A1V9YCC6"/>
<feature type="region of interest" description="Disordered" evidence="1">
    <location>
        <begin position="331"/>
        <end position="353"/>
    </location>
</feature>
<reference evidence="3 4" key="1">
    <citation type="journal article" date="2014" name="Genome Biol. Evol.">
        <title>The secreted proteins of Achlya hypogyna and Thraustotheca clavata identify the ancestral oomycete secretome and reveal gene acquisitions by horizontal gene transfer.</title>
        <authorList>
            <person name="Misner I."/>
            <person name="Blouin N."/>
            <person name="Leonard G."/>
            <person name="Richards T.A."/>
            <person name="Lane C.E."/>
        </authorList>
    </citation>
    <scope>NUCLEOTIDE SEQUENCE [LARGE SCALE GENOMIC DNA]</scope>
    <source>
        <strain evidence="3 4">ATCC 48635</strain>
    </source>
</reference>
<comment type="caution">
    <text evidence="3">The sequence shown here is derived from an EMBL/GenBank/DDBJ whole genome shotgun (WGS) entry which is preliminary data.</text>
</comment>
<accession>A0A1V9YCC6</accession>
<gene>
    <name evidence="3" type="ORF">ACHHYP_14811</name>
</gene>
<feature type="compositionally biased region" description="Low complexity" evidence="1">
    <location>
        <begin position="455"/>
        <end position="471"/>
    </location>
</feature>
<evidence type="ECO:0000313" key="4">
    <source>
        <dbReference type="Proteomes" id="UP000243579"/>
    </source>
</evidence>
<keyword evidence="4" id="KW-1185">Reference proteome</keyword>
<organism evidence="3 4">
    <name type="scientific">Achlya hypogyna</name>
    <name type="common">Oomycete</name>
    <name type="synonym">Protoachlya hypogyna</name>
    <dbReference type="NCBI Taxonomy" id="1202772"/>
    <lineage>
        <taxon>Eukaryota</taxon>
        <taxon>Sar</taxon>
        <taxon>Stramenopiles</taxon>
        <taxon>Oomycota</taxon>
        <taxon>Saprolegniomycetes</taxon>
        <taxon>Saprolegniales</taxon>
        <taxon>Achlyaceae</taxon>
        <taxon>Achlya</taxon>
    </lineage>
</organism>
<name>A0A1V9YCC6_ACHHY</name>
<protein>
    <recommendedName>
        <fullName evidence="2">ZNF598/HEL2 PAH domain-containing protein</fullName>
    </recommendedName>
</protein>
<feature type="region of interest" description="Disordered" evidence="1">
    <location>
        <begin position="160"/>
        <end position="191"/>
    </location>
</feature>
<dbReference type="InterPro" id="IPR057634">
    <property type="entry name" value="PAH_ZNF598/HEL2"/>
</dbReference>
<evidence type="ECO:0000256" key="1">
    <source>
        <dbReference type="SAM" id="MobiDB-lite"/>
    </source>
</evidence>
<dbReference type="Gene3D" id="3.30.1520.10">
    <property type="entry name" value="Phox-like domain"/>
    <property type="match status" value="1"/>
</dbReference>
<dbReference type="Proteomes" id="UP000243579">
    <property type="component" value="Unassembled WGS sequence"/>
</dbReference>
<dbReference type="InterPro" id="IPR036871">
    <property type="entry name" value="PX_dom_sf"/>
</dbReference>
<proteinExistence type="predicted"/>
<evidence type="ECO:0000259" key="2">
    <source>
        <dbReference type="Pfam" id="PF23202"/>
    </source>
</evidence>
<dbReference type="OrthoDB" id="66427at2759"/>
<dbReference type="Pfam" id="PF23202">
    <property type="entry name" value="PAH_ZNF598"/>
    <property type="match status" value="1"/>
</dbReference>
<feature type="domain" description="ZNF598/HEL2 PAH" evidence="2">
    <location>
        <begin position="353"/>
        <end position="427"/>
    </location>
</feature>
<dbReference type="SUPFAM" id="SSF64268">
    <property type="entry name" value="PX domain"/>
    <property type="match status" value="1"/>
</dbReference>
<evidence type="ECO:0000313" key="3">
    <source>
        <dbReference type="EMBL" id="OQR83346.1"/>
    </source>
</evidence>
<dbReference type="EMBL" id="JNBR01002226">
    <property type="protein sequence ID" value="OQR83346.1"/>
    <property type="molecule type" value="Genomic_DNA"/>
</dbReference>
<sequence>MLPAIEMVISLHMSVHGYRVLGKSAEFEIACKAKCTTAKKLEIVAVDWTIYKTVDEFQLLDTRLRNDPVFGSRMRDVTFVPLHKTKVFFGQATKPSFLAKRQDDLGKYIRQVLSIADIADFHSSLGSQILADFSLIYAHVVFANAPATVALDKSHGDDVVESTKADESASSYGPQQDDEPSRHSNSSDDVADDDLTQAQQEELQALIFQRIQEHTDADVLRQFQKHARRFGRAADDAIDDEGRTFFAFMVRVFGRDFCAWLVPSLAQLLADPAKKRALRNALQSPEPVADTTPLIAAATVNQTASAHVVAAPAPTAVAAAPSKPRPASEAILATPPPFPTRPQRSRPASMSGKEVLAKVRDLVDGDEERMSEFKAMTKELRTSRLSASDYSDYVVSAFGPRASQEVLTDVANAMTNAKVHEDLQQAIEVTEQQTALSSLRASMRMRRNSRRMSLERTPSFISSRRSSLSNVDVEEGDDSSEDVPVQHRVLNRLKHQGAVNLMNFK</sequence>